<dbReference type="AlphaFoldDB" id="A0AA52EFF3"/>
<evidence type="ECO:0000313" key="13">
    <source>
        <dbReference type="EMBL" id="WND02118.1"/>
    </source>
</evidence>
<keyword evidence="8 10" id="KW-0560">Oxidoreductase</keyword>
<comment type="cofactor">
    <cofactor evidence="10">
        <name>FAD</name>
        <dbReference type="ChEBI" id="CHEBI:57692"/>
    </cofactor>
</comment>
<dbReference type="SUPFAM" id="SSF51971">
    <property type="entry name" value="Nucleotide-binding domain"/>
    <property type="match status" value="1"/>
</dbReference>
<dbReference type="KEGG" id="tmk:QGN29_11215"/>
<dbReference type="InterPro" id="IPR023032">
    <property type="entry name" value="tRNA_MAMT_biosynth_bifunc_MnmC"/>
</dbReference>
<keyword evidence="2 10" id="KW-0489">Methyltransferase</keyword>
<dbReference type="HAMAP" id="MF_01102">
    <property type="entry name" value="MnmC"/>
    <property type="match status" value="1"/>
</dbReference>
<feature type="region of interest" description="tRNA (mnm(5)s(2)U34)-methyltransferase" evidence="10">
    <location>
        <begin position="1"/>
        <end position="239"/>
    </location>
</feature>
<organism evidence="13 14">
    <name type="scientific">Temperatibacter marinus</name>
    <dbReference type="NCBI Taxonomy" id="1456591"/>
    <lineage>
        <taxon>Bacteria</taxon>
        <taxon>Pseudomonadati</taxon>
        <taxon>Pseudomonadota</taxon>
        <taxon>Alphaproteobacteria</taxon>
        <taxon>Kordiimonadales</taxon>
        <taxon>Temperatibacteraceae</taxon>
        <taxon>Temperatibacter</taxon>
    </lineage>
</organism>
<evidence type="ECO:0000256" key="3">
    <source>
        <dbReference type="ARBA" id="ARBA00022630"/>
    </source>
</evidence>
<dbReference type="Gene3D" id="3.40.50.150">
    <property type="entry name" value="Vaccinia Virus protein VP39"/>
    <property type="match status" value="1"/>
</dbReference>
<accession>A0AA52EFF3</accession>
<evidence type="ECO:0000259" key="12">
    <source>
        <dbReference type="Pfam" id="PF05430"/>
    </source>
</evidence>
<evidence type="ECO:0000256" key="1">
    <source>
        <dbReference type="ARBA" id="ARBA00022490"/>
    </source>
</evidence>
<comment type="catalytic activity">
    <reaction evidence="10">
        <text>5-aminomethyl-2-thiouridine(34) in tRNA + S-adenosyl-L-methionine = 5-methylaminomethyl-2-thiouridine(34) in tRNA + S-adenosyl-L-homocysteine + H(+)</text>
        <dbReference type="Rhea" id="RHEA:19569"/>
        <dbReference type="Rhea" id="RHEA-COMP:10195"/>
        <dbReference type="Rhea" id="RHEA-COMP:10197"/>
        <dbReference type="ChEBI" id="CHEBI:15378"/>
        <dbReference type="ChEBI" id="CHEBI:57856"/>
        <dbReference type="ChEBI" id="CHEBI:59789"/>
        <dbReference type="ChEBI" id="CHEBI:74454"/>
        <dbReference type="ChEBI" id="CHEBI:74455"/>
        <dbReference type="EC" id="2.1.1.61"/>
    </reaction>
</comment>
<dbReference type="EMBL" id="CP123872">
    <property type="protein sequence ID" value="WND02118.1"/>
    <property type="molecule type" value="Genomic_DNA"/>
</dbReference>
<comment type="similarity">
    <text evidence="10">In the N-terminal section; belongs to the methyltransferase superfamily. tRNA (mnm(5)s(2)U34)-methyltransferase family.</text>
</comment>
<dbReference type="InterPro" id="IPR036188">
    <property type="entry name" value="FAD/NAD-bd_sf"/>
</dbReference>
<keyword evidence="3 10" id="KW-0285">Flavoprotein</keyword>
<dbReference type="NCBIfam" id="NF002481">
    <property type="entry name" value="PRK01747.1-2"/>
    <property type="match status" value="1"/>
</dbReference>
<sequence length="642" mass="71166">MTSKKTNKITISDLEWKDGTPVSPVFDDVYFSKGSGIAETNHVFINGIDLPEALAAQSSRSACYVIGETGFGTGLNFLQTWKTYRELDPKGRLMFISFEKYPLDKEALEEAHSHLPDLASYSNQLRDQYPVAKSGYHVCSFDDGKVTLLLIYGDITLMLPTVQAKVDAWYLDGFAPAKNPDMWSDEVFAQLGRLSKVGAKLATFTAAGFVRRGLQSVGFDMRKAPGYGRKRERLLGTFSPERGDATAAHHSWPTPMKAQERSVAIIGAGFAGAFTAYALRQRGIAVTVFQGETTHTASQVPAAILAPRFMLEETALSDFLLSSYLTSSQHPALRMARIGNSSIQQYPIKENELERFKRLVAHLDLPPTLIQIKGGKLLLPSSSCYNTQKLLNFLLDDIDVIPATITDYKFKEDTNRWSLQSSSGDVPNDFSDLLLATGYETSRFHKLSPMRLRPNRGQLVTLEDTDKIIPKGTHSFGGYLSDRDPEFPNKRIAGSSFNRAPNLDTWQAVNTEDSLGIIQKLNQALDINIGESLITDTFVGMRCTTIDQLPSVGKVPNFKQWEQALRPLSQDKTFPPSETLEYQKGLYILSGLGSKGLQYAPLCAAYLAALITSEPCPVPKEITSLLCPGRFLKRDIIRRDSQ</sequence>
<proteinExistence type="inferred from homology"/>
<dbReference type="Gene3D" id="3.50.50.60">
    <property type="entry name" value="FAD/NAD(P)-binding domain"/>
    <property type="match status" value="1"/>
</dbReference>
<dbReference type="NCBIfam" id="NF033855">
    <property type="entry name" value="tRNA_MNMC2"/>
    <property type="match status" value="1"/>
</dbReference>
<dbReference type="Proteomes" id="UP001268683">
    <property type="component" value="Chromosome"/>
</dbReference>
<dbReference type="InterPro" id="IPR006076">
    <property type="entry name" value="FAD-dep_OxRdtase"/>
</dbReference>
<dbReference type="NCBIfam" id="TIGR03197">
    <property type="entry name" value="MnmC_Cterm"/>
    <property type="match status" value="1"/>
</dbReference>
<dbReference type="Pfam" id="PF05430">
    <property type="entry name" value="Methyltransf_30"/>
    <property type="match status" value="1"/>
</dbReference>
<keyword evidence="6 10" id="KW-0819">tRNA processing</keyword>
<dbReference type="EC" id="1.5.-.-" evidence="10"/>
<evidence type="ECO:0000256" key="6">
    <source>
        <dbReference type="ARBA" id="ARBA00022694"/>
    </source>
</evidence>
<evidence type="ECO:0000259" key="11">
    <source>
        <dbReference type="Pfam" id="PF01266"/>
    </source>
</evidence>
<dbReference type="Gene3D" id="3.30.9.10">
    <property type="entry name" value="D-Amino Acid Oxidase, subunit A, domain 2"/>
    <property type="match status" value="1"/>
</dbReference>
<feature type="region of interest" description="FAD-dependent cmnm(5)s(2)U34 oxidoreductase" evidence="10">
    <location>
        <begin position="266"/>
        <end position="642"/>
    </location>
</feature>
<feature type="domain" description="FAD dependent oxidoreductase" evidence="11">
    <location>
        <begin position="263"/>
        <end position="610"/>
    </location>
</feature>
<dbReference type="InterPro" id="IPR047785">
    <property type="entry name" value="tRNA_MNMC2"/>
</dbReference>
<keyword evidence="5 10" id="KW-0949">S-adenosyl-L-methionine</keyword>
<evidence type="ECO:0000256" key="2">
    <source>
        <dbReference type="ARBA" id="ARBA00022603"/>
    </source>
</evidence>
<keyword evidence="9 10" id="KW-0511">Multifunctional enzyme</keyword>
<dbReference type="InterPro" id="IPR017610">
    <property type="entry name" value="tRNA_S-uridine_synth_MnmC_C"/>
</dbReference>
<dbReference type="InterPro" id="IPR029063">
    <property type="entry name" value="SAM-dependent_MTases_sf"/>
</dbReference>
<evidence type="ECO:0000256" key="9">
    <source>
        <dbReference type="ARBA" id="ARBA00023268"/>
    </source>
</evidence>
<protein>
    <recommendedName>
        <fullName evidence="10">tRNA 5-methylaminomethyl-2-thiouridine biosynthesis bifunctional protein MnmC</fullName>
        <shortName evidence="10">tRNA mnm(5)s(2)U biosynthesis bifunctional protein</shortName>
    </recommendedName>
    <domain>
        <recommendedName>
            <fullName evidence="10">tRNA (mnm(5)s(2)U34)-methyltransferase</fullName>
            <ecNumber evidence="10">2.1.1.61</ecNumber>
        </recommendedName>
    </domain>
    <domain>
        <recommendedName>
            <fullName evidence="10">FAD-dependent cmnm(5)s(2)U34 oxidoreductase</fullName>
            <ecNumber evidence="10">1.5.-.-</ecNumber>
        </recommendedName>
    </domain>
</protein>
<evidence type="ECO:0000256" key="5">
    <source>
        <dbReference type="ARBA" id="ARBA00022691"/>
    </source>
</evidence>
<dbReference type="InterPro" id="IPR008471">
    <property type="entry name" value="MnmC-like_methylTransf"/>
</dbReference>
<feature type="domain" description="MnmC-like methyltransferase" evidence="12">
    <location>
        <begin position="117"/>
        <end position="237"/>
    </location>
</feature>
<keyword evidence="7 10" id="KW-0274">FAD</keyword>
<dbReference type="PANTHER" id="PTHR13847:SF283">
    <property type="entry name" value="TRNA 5-METHYLAMINOMETHYL-2-THIOURIDINE BIOSYNTHESIS BIFUNCTIONAL PROTEIN MNMC"/>
    <property type="match status" value="1"/>
</dbReference>
<dbReference type="GO" id="GO:0050660">
    <property type="term" value="F:flavin adenine dinucleotide binding"/>
    <property type="evidence" value="ECO:0007669"/>
    <property type="project" value="UniProtKB-UniRule"/>
</dbReference>
<evidence type="ECO:0000256" key="4">
    <source>
        <dbReference type="ARBA" id="ARBA00022679"/>
    </source>
</evidence>
<dbReference type="RefSeq" id="WP_310797953.1">
    <property type="nucleotide sequence ID" value="NZ_CP123872.1"/>
</dbReference>
<keyword evidence="14" id="KW-1185">Reference proteome</keyword>
<comment type="function">
    <text evidence="10">Catalyzes the last two steps in the biosynthesis of 5-methylaminomethyl-2-thiouridine (mnm(5)s(2)U) at the wobble position (U34) in tRNA. Catalyzes the FAD-dependent demodification of cmnm(5)s(2)U34 to nm(5)s(2)U34, followed by the transfer of a methyl group from S-adenosyl-L-methionine to nm(5)s(2)U34, to form mnm(5)s(2)U34.</text>
</comment>
<evidence type="ECO:0000313" key="14">
    <source>
        <dbReference type="Proteomes" id="UP001268683"/>
    </source>
</evidence>
<gene>
    <name evidence="10 13" type="primary">mnmC</name>
    <name evidence="13" type="ORF">QGN29_11215</name>
</gene>
<reference evidence="13" key="1">
    <citation type="submission" date="2023-04" db="EMBL/GenBank/DDBJ databases">
        <title>Complete genome sequence of Temperatibacter marinus.</title>
        <authorList>
            <person name="Rong J.-C."/>
            <person name="Yi M.-L."/>
            <person name="Zhao Q."/>
        </authorList>
    </citation>
    <scope>NUCLEOTIDE SEQUENCE</scope>
    <source>
        <strain evidence="13">NBRC 110045</strain>
    </source>
</reference>
<dbReference type="PANTHER" id="PTHR13847">
    <property type="entry name" value="SARCOSINE DEHYDROGENASE-RELATED"/>
    <property type="match status" value="1"/>
</dbReference>
<evidence type="ECO:0000256" key="8">
    <source>
        <dbReference type="ARBA" id="ARBA00023002"/>
    </source>
</evidence>
<evidence type="ECO:0000256" key="7">
    <source>
        <dbReference type="ARBA" id="ARBA00022827"/>
    </source>
</evidence>
<dbReference type="EC" id="2.1.1.61" evidence="10"/>
<evidence type="ECO:0000256" key="10">
    <source>
        <dbReference type="HAMAP-Rule" id="MF_01102"/>
    </source>
</evidence>
<dbReference type="GO" id="GO:0032259">
    <property type="term" value="P:methylation"/>
    <property type="evidence" value="ECO:0007669"/>
    <property type="project" value="UniProtKB-KW"/>
</dbReference>
<dbReference type="GO" id="GO:0002097">
    <property type="term" value="P:tRNA wobble base modification"/>
    <property type="evidence" value="ECO:0007669"/>
    <property type="project" value="UniProtKB-UniRule"/>
</dbReference>
<dbReference type="GO" id="GO:0016645">
    <property type="term" value="F:oxidoreductase activity, acting on the CH-NH group of donors"/>
    <property type="evidence" value="ECO:0007669"/>
    <property type="project" value="InterPro"/>
</dbReference>
<dbReference type="GO" id="GO:0004808">
    <property type="term" value="F:tRNA (5-methylaminomethyl-2-thiouridylate)(34)-methyltransferase activity"/>
    <property type="evidence" value="ECO:0007669"/>
    <property type="project" value="UniProtKB-EC"/>
</dbReference>
<name>A0AA52EFF3_9PROT</name>
<comment type="similarity">
    <text evidence="10">In the C-terminal section; belongs to the DAO family.</text>
</comment>
<dbReference type="Pfam" id="PF01266">
    <property type="entry name" value="DAO"/>
    <property type="match status" value="1"/>
</dbReference>
<comment type="subcellular location">
    <subcellularLocation>
        <location evidence="10">Cytoplasm</location>
    </subcellularLocation>
</comment>
<keyword evidence="1 10" id="KW-0963">Cytoplasm</keyword>
<dbReference type="GO" id="GO:0005737">
    <property type="term" value="C:cytoplasm"/>
    <property type="evidence" value="ECO:0007669"/>
    <property type="project" value="UniProtKB-SubCell"/>
</dbReference>
<keyword evidence="4 10" id="KW-0808">Transferase</keyword>